<sequence length="302" mass="34005">MSDSEKLLANSSGLTQTASILIEKISNAIGVLYEPRKIIKLAQAQAHAELINLNSRLQLSEIEHRAIQSHIRREAFKQDNIERITANAISSLSHDSSPDEISKDWLSYFFNHCDSISEPEMQRVWGEVLAKKASNTSSYSKKTISTLAVLESSDAELFTKFCSFAVARDQSAELFILDIGESYYRNHDVDYGSALHLESMGLVHYSSEGFAVSVDSQINQDTPEDCHSILMNYFGKQLEMIIPKSEPENLTEDSVSISTGQVNFTAVGQELFTLCRAHPSDSFINYWRKQLKLEKRELVEII</sequence>
<dbReference type="GeneID" id="45526997"/>
<dbReference type="Proteomes" id="UP000016702">
    <property type="component" value="Chromosome"/>
</dbReference>
<gene>
    <name evidence="1" type="ORF">PP4_46190</name>
</gene>
<dbReference type="EMBL" id="AP013070">
    <property type="protein sequence ID" value="BAN56472.1"/>
    <property type="molecule type" value="Genomic_DNA"/>
</dbReference>
<evidence type="ECO:0008006" key="3">
    <source>
        <dbReference type="Google" id="ProtNLM"/>
    </source>
</evidence>
<dbReference type="InterPro" id="IPR021254">
    <property type="entry name" value="DUF2806"/>
</dbReference>
<organism evidence="1 2">
    <name type="scientific">Pseudomonas putida NBRC 14164</name>
    <dbReference type="NCBI Taxonomy" id="1211579"/>
    <lineage>
        <taxon>Bacteria</taxon>
        <taxon>Pseudomonadati</taxon>
        <taxon>Pseudomonadota</taxon>
        <taxon>Gammaproteobacteria</taxon>
        <taxon>Pseudomonadales</taxon>
        <taxon>Pseudomonadaceae</taxon>
        <taxon>Pseudomonas</taxon>
    </lineage>
</organism>
<protein>
    <recommendedName>
        <fullName evidence="3">DUF2806 domain-containing protein</fullName>
    </recommendedName>
</protein>
<evidence type="ECO:0000313" key="1">
    <source>
        <dbReference type="EMBL" id="BAN56472.1"/>
    </source>
</evidence>
<reference evidence="1 2" key="1">
    <citation type="journal article" date="2014" name="Genome Announc.">
        <title>The Complete Genome Sequence of Pseudomonas putida NBRC 14164T Confirms High Intraspecies Variation.</title>
        <authorList>
            <person name="Ohji S."/>
            <person name="Yamazoe A."/>
            <person name="Hosoyama A."/>
            <person name="Tsuchikane K."/>
            <person name="Ezaki T."/>
            <person name="Fujita N."/>
        </authorList>
    </citation>
    <scope>NUCLEOTIDE SEQUENCE [LARGE SCALE GENOMIC DNA]</scope>
    <source>
        <strain evidence="1 2">NBRC 14164</strain>
    </source>
</reference>
<proteinExistence type="predicted"/>
<keyword evidence="2" id="KW-1185">Reference proteome</keyword>
<dbReference type="RefSeq" id="WP_016501571.1">
    <property type="nucleotide sequence ID" value="NC_021505.1"/>
</dbReference>
<dbReference type="Pfam" id="PF10987">
    <property type="entry name" value="DUF2806"/>
    <property type="match status" value="1"/>
</dbReference>
<accession>A0ABM7EKV6</accession>
<name>A0ABM7EKV6_PSEPU</name>
<evidence type="ECO:0000313" key="2">
    <source>
        <dbReference type="Proteomes" id="UP000016702"/>
    </source>
</evidence>